<evidence type="ECO:0000256" key="6">
    <source>
        <dbReference type="ARBA" id="ARBA00023186"/>
    </source>
</evidence>
<evidence type="ECO:0000256" key="8">
    <source>
        <dbReference type="SAM" id="Phobius"/>
    </source>
</evidence>
<keyword evidence="2" id="KW-1003">Cell membrane</keyword>
<comment type="caution">
    <text evidence="10">The sequence shown here is derived from an EMBL/GenBank/DDBJ whole genome shotgun (WGS) entry which is preliminary data.</text>
</comment>
<evidence type="ECO:0000256" key="2">
    <source>
        <dbReference type="ARBA" id="ARBA00022475"/>
    </source>
</evidence>
<dbReference type="Pfam" id="PF13624">
    <property type="entry name" value="SurA_N_3"/>
    <property type="match status" value="1"/>
</dbReference>
<dbReference type="RefSeq" id="WP_261494587.1">
    <property type="nucleotide sequence ID" value="NZ_JAOCQF010000001.1"/>
</dbReference>
<dbReference type="PANTHER" id="PTHR47529:SF1">
    <property type="entry name" value="PERIPLASMIC CHAPERONE PPID"/>
    <property type="match status" value="1"/>
</dbReference>
<evidence type="ECO:0000256" key="3">
    <source>
        <dbReference type="ARBA" id="ARBA00022692"/>
    </source>
</evidence>
<comment type="similarity">
    <text evidence="7">Belongs to the PpiD chaperone family.</text>
</comment>
<dbReference type="GO" id="GO:0016853">
    <property type="term" value="F:isomerase activity"/>
    <property type="evidence" value="ECO:0007669"/>
    <property type="project" value="UniProtKB-KW"/>
</dbReference>
<dbReference type="InterPro" id="IPR052029">
    <property type="entry name" value="PpiD_chaperone"/>
</dbReference>
<protein>
    <submittedName>
        <fullName evidence="10">Peptidyl-prolyl cis-trans isomerase</fullName>
    </submittedName>
</protein>
<evidence type="ECO:0000256" key="7">
    <source>
        <dbReference type="ARBA" id="ARBA00038408"/>
    </source>
</evidence>
<reference evidence="11" key="1">
    <citation type="submission" date="2023-07" db="EMBL/GenBank/DDBJ databases">
        <title>Defluviimonas sediminis sp. nov., isolated from mangrove sediment.</title>
        <authorList>
            <person name="Liu L."/>
            <person name="Li J."/>
            <person name="Huang Y."/>
            <person name="Pan J."/>
            <person name="Li M."/>
        </authorList>
    </citation>
    <scope>NUCLEOTIDE SEQUENCE [LARGE SCALE GENOMIC DNA]</scope>
    <source>
        <strain evidence="11">FT324</strain>
    </source>
</reference>
<gene>
    <name evidence="10" type="ORF">N5I32_06560</name>
</gene>
<dbReference type="InterPro" id="IPR000297">
    <property type="entry name" value="PPIase_PpiC"/>
</dbReference>
<keyword evidence="5 8" id="KW-0472">Membrane</keyword>
<evidence type="ECO:0000259" key="9">
    <source>
        <dbReference type="Pfam" id="PF13145"/>
    </source>
</evidence>
<keyword evidence="3 8" id="KW-0812">Transmembrane</keyword>
<keyword evidence="4 8" id="KW-1133">Transmembrane helix</keyword>
<keyword evidence="11" id="KW-1185">Reference proteome</keyword>
<proteinExistence type="inferred from homology"/>
<organism evidence="10 11">
    <name type="scientific">Albidovulum sediminis</name>
    <dbReference type="NCBI Taxonomy" id="3066345"/>
    <lineage>
        <taxon>Bacteria</taxon>
        <taxon>Pseudomonadati</taxon>
        <taxon>Pseudomonadota</taxon>
        <taxon>Alphaproteobacteria</taxon>
        <taxon>Rhodobacterales</taxon>
        <taxon>Paracoccaceae</taxon>
        <taxon>Albidovulum</taxon>
    </lineage>
</organism>
<comment type="subcellular location">
    <subcellularLocation>
        <location evidence="1">Cell membrane</location>
        <topology evidence="1">Single-pass type II membrane protein</topology>
    </subcellularLocation>
</comment>
<sequence>MSTKLRNKKGKNSVIWVLMGLMVAGLGGYGVTNFGASIGSIGSVGEREVDLRDYARALNQEISAMSAQIGLPLTFAQAQELGLTDRVRAQLFATAALEDEADQRGLSVGDGEVRRVVTSISSFRGLDGSFDREAYKLTLRQQGMTEAEFEERMRAESARGLLQRAVMGASAAPETFVTAVAAWTNETRDFTLAELIASDLDAPVEAPSEEALKAYYEANPDAYTRPETRHITYVWLSPEMVQPTIEIDEATLRAAYDERIDEFVVPEKRLVERLVFANDDEAAAAKARLDAGEVTFEELTAERGLTLADIDLGEMSREDLGEAGEAIFAMAEPGVAGPLPSSLGPALYAMNGILEAQETTFEQARDMLLPELTIDRARRAILEQSEGIADVLAGGETLEQVAESMKMELGQIDFSSETQDGIAAYAEFRDAAGAATAEDFPQLVELDDGGVFALRLDGIDPPAVRPLDEVREAVAADWTRAETQKRLLEKGAEIQAALDNGATLSALGLVTTHYAGFARSGHLADLPAEIATRAFRLDAGKSAVIDASARVFVVQVDAVHAAAPEEAAAVAEAMRPRVAQSVAGDVIDLFITAIETEKGITVDQAAINAVHAQMQ</sequence>
<feature type="domain" description="PpiC" evidence="9">
    <location>
        <begin position="247"/>
        <end position="366"/>
    </location>
</feature>
<evidence type="ECO:0000256" key="4">
    <source>
        <dbReference type="ARBA" id="ARBA00022989"/>
    </source>
</evidence>
<dbReference type="Pfam" id="PF13145">
    <property type="entry name" value="Rotamase_2"/>
    <property type="match status" value="1"/>
</dbReference>
<accession>A0ABT2NJR6</accession>
<evidence type="ECO:0000313" key="10">
    <source>
        <dbReference type="EMBL" id="MCT8329168.1"/>
    </source>
</evidence>
<dbReference type="Proteomes" id="UP001205601">
    <property type="component" value="Unassembled WGS sequence"/>
</dbReference>
<dbReference type="EMBL" id="JAOCQF010000001">
    <property type="protein sequence ID" value="MCT8329168.1"/>
    <property type="molecule type" value="Genomic_DNA"/>
</dbReference>
<dbReference type="Gene3D" id="1.10.4030.10">
    <property type="entry name" value="Porin chaperone SurA, peptide-binding domain"/>
    <property type="match status" value="1"/>
</dbReference>
<keyword evidence="6" id="KW-0143">Chaperone</keyword>
<evidence type="ECO:0000256" key="5">
    <source>
        <dbReference type="ARBA" id="ARBA00023136"/>
    </source>
</evidence>
<dbReference type="InterPro" id="IPR027304">
    <property type="entry name" value="Trigger_fact/SurA_dom_sf"/>
</dbReference>
<evidence type="ECO:0000256" key="1">
    <source>
        <dbReference type="ARBA" id="ARBA00004401"/>
    </source>
</evidence>
<name>A0ABT2NJR6_9RHOB</name>
<dbReference type="SUPFAM" id="SSF109998">
    <property type="entry name" value="Triger factor/SurA peptide-binding domain-like"/>
    <property type="match status" value="1"/>
</dbReference>
<dbReference type="PANTHER" id="PTHR47529">
    <property type="entry name" value="PEPTIDYL-PROLYL CIS-TRANS ISOMERASE D"/>
    <property type="match status" value="1"/>
</dbReference>
<evidence type="ECO:0000313" key="11">
    <source>
        <dbReference type="Proteomes" id="UP001205601"/>
    </source>
</evidence>
<keyword evidence="10" id="KW-0413">Isomerase</keyword>
<feature type="transmembrane region" description="Helical" evidence="8">
    <location>
        <begin position="12"/>
        <end position="31"/>
    </location>
</feature>
<dbReference type="SUPFAM" id="SSF54534">
    <property type="entry name" value="FKBP-like"/>
    <property type="match status" value="1"/>
</dbReference>